<dbReference type="GO" id="GO:0005634">
    <property type="term" value="C:nucleus"/>
    <property type="evidence" value="ECO:0007669"/>
    <property type="project" value="UniProtKB-SubCell"/>
</dbReference>
<dbReference type="Gene3D" id="3.40.50.300">
    <property type="entry name" value="P-loop containing nucleotide triphosphate hydrolases"/>
    <property type="match status" value="1"/>
</dbReference>
<keyword evidence="12" id="KW-1185">Reference proteome</keyword>
<accession>A0A3N0XHE1</accession>
<evidence type="ECO:0000259" key="10">
    <source>
        <dbReference type="PROSITE" id="PS51194"/>
    </source>
</evidence>
<dbReference type="SMART" id="SM00490">
    <property type="entry name" value="HELICc"/>
    <property type="match status" value="1"/>
</dbReference>
<evidence type="ECO:0000256" key="4">
    <source>
        <dbReference type="ARBA" id="ARBA00022801"/>
    </source>
</evidence>
<evidence type="ECO:0000256" key="6">
    <source>
        <dbReference type="ARBA" id="ARBA00022840"/>
    </source>
</evidence>
<dbReference type="EMBL" id="RJVU01073043">
    <property type="protein sequence ID" value="ROI27700.1"/>
    <property type="molecule type" value="Genomic_DNA"/>
</dbReference>
<dbReference type="Pfam" id="PF00176">
    <property type="entry name" value="SNF2-rel_dom"/>
    <property type="match status" value="1"/>
</dbReference>
<feature type="region of interest" description="Disordered" evidence="9">
    <location>
        <begin position="44"/>
        <end position="76"/>
    </location>
</feature>
<feature type="compositionally biased region" description="Basic and acidic residues" evidence="9">
    <location>
        <begin position="49"/>
        <end position="68"/>
    </location>
</feature>
<comment type="similarity">
    <text evidence="2">Belongs to the SNF2/RAD54 helicase family.</text>
</comment>
<dbReference type="InterPro" id="IPR001650">
    <property type="entry name" value="Helicase_C-like"/>
</dbReference>
<dbReference type="Gene3D" id="3.40.50.10810">
    <property type="entry name" value="Tandem AAA-ATPase domain"/>
    <property type="match status" value="2"/>
</dbReference>
<name>A0A3N0XHE1_ANAGA</name>
<dbReference type="InterPro" id="IPR044574">
    <property type="entry name" value="ARIP4-like"/>
</dbReference>
<comment type="subcellular location">
    <subcellularLocation>
        <location evidence="1">Nucleus</location>
    </subcellularLocation>
</comment>
<evidence type="ECO:0000256" key="5">
    <source>
        <dbReference type="ARBA" id="ARBA00022806"/>
    </source>
</evidence>
<keyword evidence="5" id="KW-0347">Helicase</keyword>
<dbReference type="CDD" id="cd18793">
    <property type="entry name" value="SF2_C_SNF"/>
    <property type="match status" value="1"/>
</dbReference>
<organism evidence="11 12">
    <name type="scientific">Anabarilius grahami</name>
    <name type="common">Kanglang fish</name>
    <name type="synonym">Barilius grahami</name>
    <dbReference type="NCBI Taxonomy" id="495550"/>
    <lineage>
        <taxon>Eukaryota</taxon>
        <taxon>Metazoa</taxon>
        <taxon>Chordata</taxon>
        <taxon>Craniata</taxon>
        <taxon>Vertebrata</taxon>
        <taxon>Euteleostomi</taxon>
        <taxon>Actinopterygii</taxon>
        <taxon>Neopterygii</taxon>
        <taxon>Teleostei</taxon>
        <taxon>Ostariophysi</taxon>
        <taxon>Cypriniformes</taxon>
        <taxon>Xenocyprididae</taxon>
        <taxon>Xenocypridinae</taxon>
        <taxon>Xenocypridinae incertae sedis</taxon>
        <taxon>Anabarilius</taxon>
    </lineage>
</organism>
<dbReference type="GO" id="GO:0003677">
    <property type="term" value="F:DNA binding"/>
    <property type="evidence" value="ECO:0007669"/>
    <property type="project" value="UniProtKB-KW"/>
</dbReference>
<evidence type="ECO:0000256" key="7">
    <source>
        <dbReference type="ARBA" id="ARBA00023125"/>
    </source>
</evidence>
<proteinExistence type="inferred from homology"/>
<evidence type="ECO:0000256" key="2">
    <source>
        <dbReference type="ARBA" id="ARBA00007025"/>
    </source>
</evidence>
<evidence type="ECO:0000256" key="9">
    <source>
        <dbReference type="SAM" id="MobiDB-lite"/>
    </source>
</evidence>
<dbReference type="GO" id="GO:0016887">
    <property type="term" value="F:ATP hydrolysis activity"/>
    <property type="evidence" value="ECO:0007669"/>
    <property type="project" value="InterPro"/>
</dbReference>
<evidence type="ECO:0000313" key="12">
    <source>
        <dbReference type="Proteomes" id="UP000281406"/>
    </source>
</evidence>
<dbReference type="Proteomes" id="UP000281406">
    <property type="component" value="Unassembled WGS sequence"/>
</dbReference>
<evidence type="ECO:0000256" key="1">
    <source>
        <dbReference type="ARBA" id="ARBA00004123"/>
    </source>
</evidence>
<dbReference type="InterPro" id="IPR000330">
    <property type="entry name" value="SNF2_N"/>
</dbReference>
<keyword evidence="3" id="KW-0547">Nucleotide-binding</keyword>
<dbReference type="InterPro" id="IPR049730">
    <property type="entry name" value="SNF2/RAD54-like_C"/>
</dbReference>
<dbReference type="InterPro" id="IPR038718">
    <property type="entry name" value="SNF2-like_sf"/>
</dbReference>
<evidence type="ECO:0000256" key="3">
    <source>
        <dbReference type="ARBA" id="ARBA00022741"/>
    </source>
</evidence>
<dbReference type="SUPFAM" id="SSF52540">
    <property type="entry name" value="P-loop containing nucleoside triphosphate hydrolases"/>
    <property type="match status" value="2"/>
</dbReference>
<dbReference type="AlphaFoldDB" id="A0A3N0XHE1"/>
<sequence>MNDIAESYRFVFSFAFACIVMSRIARQILLAQIKANLSSDSELEASSDEQSKSTKGEEVMKKKSKSESSETTDDDECEVVSGLRLYSGPLHGPGQDLSGMEHVNILLFFEKSESGCFTDSNCVFQVIVFLHTVLLCKELPLKRALVVCPLNTVLNWKSEFDQWQRGLRPRRLRVAELATVKSVAVRVELLNDWFTNGGVMIMGYEVFRILTRTDSSKYSKHKESFRSILLDPDHCMVNFIKENLLGSLKEFRNRFINPIQNGQCADSTPADVRLMKNRSHVLHQMMSGFIQGKEQEPASVLTGLDASLVGDSVKSNGSERSSPLAQSKTRCHKHSHNRNSWWGSWYMCTQSLSLSLNLSLFVCMSVSLLVSLCSSGFMGNGPSADWYLPFVTAADAKVLEHSGKLQLLMEILHWAEELQDKVGRLFLISTRAGSLGINLVAANRVVVFDACWNPSYDIQSIFRVYRFGQKKTVAVYRFLAQGTMEQNIYERQVAKQSLSSRVLDQQQIQRHFTHSQLNELYRFQPDLRPSKHTETPADEVLVRLLQSCGQLIVSYHEHNSLLDHREEEELSEEERRAAWDEYRAEKKVHITSQWFSNCGTERPQVVHITTLVIYTLQGCPSPAPGGPLS</sequence>
<dbReference type="GO" id="GO:0005524">
    <property type="term" value="F:ATP binding"/>
    <property type="evidence" value="ECO:0007669"/>
    <property type="project" value="UniProtKB-KW"/>
</dbReference>
<dbReference type="Pfam" id="PF00271">
    <property type="entry name" value="Helicase_C"/>
    <property type="match status" value="1"/>
</dbReference>
<keyword evidence="8" id="KW-0539">Nucleus</keyword>
<dbReference type="GO" id="GO:0004386">
    <property type="term" value="F:helicase activity"/>
    <property type="evidence" value="ECO:0007669"/>
    <property type="project" value="UniProtKB-KW"/>
</dbReference>
<keyword evidence="7" id="KW-0238">DNA-binding</keyword>
<dbReference type="PANTHER" id="PTHR45797">
    <property type="entry name" value="RAD54-LIKE"/>
    <property type="match status" value="1"/>
</dbReference>
<dbReference type="InterPro" id="IPR027417">
    <property type="entry name" value="P-loop_NTPase"/>
</dbReference>
<comment type="caution">
    <text evidence="11">The sequence shown here is derived from an EMBL/GenBank/DDBJ whole genome shotgun (WGS) entry which is preliminary data.</text>
</comment>
<protein>
    <submittedName>
        <fullName evidence="11">Transcriptional regulator ATRX</fullName>
    </submittedName>
</protein>
<feature type="domain" description="Helicase C-terminal" evidence="10">
    <location>
        <begin position="355"/>
        <end position="516"/>
    </location>
</feature>
<keyword evidence="4" id="KW-0378">Hydrolase</keyword>
<evidence type="ECO:0000256" key="8">
    <source>
        <dbReference type="ARBA" id="ARBA00023242"/>
    </source>
</evidence>
<reference evidence="11 12" key="1">
    <citation type="submission" date="2018-10" db="EMBL/GenBank/DDBJ databases">
        <title>Genome assembly for a Yunnan-Guizhou Plateau 3E fish, Anabarilius grahami (Regan), and its evolutionary and genetic applications.</title>
        <authorList>
            <person name="Jiang W."/>
        </authorList>
    </citation>
    <scope>NUCLEOTIDE SEQUENCE [LARGE SCALE GENOMIC DNA]</scope>
    <source>
        <strain evidence="11">AG-KIZ</strain>
        <tissue evidence="11">Muscle</tissue>
    </source>
</reference>
<evidence type="ECO:0000313" key="11">
    <source>
        <dbReference type="EMBL" id="ROI27700.1"/>
    </source>
</evidence>
<keyword evidence="6" id="KW-0067">ATP-binding</keyword>
<dbReference type="OrthoDB" id="2020972at2759"/>
<gene>
    <name evidence="11" type="ORF">DPX16_23022</name>
</gene>
<dbReference type="PROSITE" id="PS51194">
    <property type="entry name" value="HELICASE_CTER"/>
    <property type="match status" value="1"/>
</dbReference>
<dbReference type="PANTHER" id="PTHR45797:SF3">
    <property type="entry name" value="TRANSCRIPTIONAL REGULATOR ATRX HOMOLOG"/>
    <property type="match status" value="1"/>
</dbReference>